<accession>A0AAJ8MAH3</accession>
<dbReference type="InterPro" id="IPR013149">
    <property type="entry name" value="ADH-like_C"/>
</dbReference>
<dbReference type="Pfam" id="PF00107">
    <property type="entry name" value="ADH_zinc_N"/>
    <property type="match status" value="1"/>
</dbReference>
<evidence type="ECO:0000313" key="2">
    <source>
        <dbReference type="EMBL" id="WVW84311.1"/>
    </source>
</evidence>
<dbReference type="AlphaFoldDB" id="A0AAJ8MAH3"/>
<dbReference type="EMBL" id="CP144544">
    <property type="protein sequence ID" value="WVW84311.1"/>
    <property type="molecule type" value="Genomic_DNA"/>
</dbReference>
<gene>
    <name evidence="2" type="ORF">I302_106345</name>
</gene>
<reference evidence="2" key="1">
    <citation type="submission" date="2013-07" db="EMBL/GenBank/DDBJ databases">
        <authorList>
            <consortium name="The Broad Institute Genome Sequencing Platform"/>
            <person name="Cuomo C."/>
            <person name="Litvintseva A."/>
            <person name="Chen Y."/>
            <person name="Heitman J."/>
            <person name="Sun S."/>
            <person name="Springer D."/>
            <person name="Dromer F."/>
            <person name="Young S.K."/>
            <person name="Zeng Q."/>
            <person name="Gargeya S."/>
            <person name="Fitzgerald M."/>
            <person name="Abouelleil A."/>
            <person name="Alvarado L."/>
            <person name="Berlin A.M."/>
            <person name="Chapman S.B."/>
            <person name="Dewar J."/>
            <person name="Goldberg J."/>
            <person name="Griggs A."/>
            <person name="Gujja S."/>
            <person name="Hansen M."/>
            <person name="Howarth C."/>
            <person name="Imamovic A."/>
            <person name="Larimer J."/>
            <person name="McCowan C."/>
            <person name="Murphy C."/>
            <person name="Pearson M."/>
            <person name="Priest M."/>
            <person name="Roberts A."/>
            <person name="Saif S."/>
            <person name="Shea T."/>
            <person name="Sykes S."/>
            <person name="Wortman J."/>
            <person name="Nusbaum C."/>
            <person name="Birren B."/>
        </authorList>
    </citation>
    <scope>NUCLEOTIDE SEQUENCE</scope>
    <source>
        <strain evidence="2">CBS 10118</strain>
    </source>
</reference>
<dbReference type="InterPro" id="IPR011032">
    <property type="entry name" value="GroES-like_sf"/>
</dbReference>
<dbReference type="InterPro" id="IPR036291">
    <property type="entry name" value="NAD(P)-bd_dom_sf"/>
</dbReference>
<dbReference type="InterPro" id="IPR013154">
    <property type="entry name" value="ADH-like_N"/>
</dbReference>
<sequence>MAPQLMKRYILSHREGIDGLKLQADVPVPELRGPTDIRINIKYLSLNARDLQIVTNDYPAPHEVPQDCVPVSDGCGIVEAVGSEVTLFKVGDKVAPVFPQGHHYEEDLALRSLKRGLGGAIDGVAAEYFVCDQEEAVHIPSNFDCLQGSTLPVAFTTAWSSLYSHHPSLQAGQTVLCLGTGGVSLCAAQIALAAGARVILTSSSQSKLDKVSKLLQDLIPASAPQNAIQTIDYSKIDAWDVEATRLNGGKGVDFVIEIAGRATLARSIRSTKQGGLVAISGYMSDYKPIPDHLIKEDIAKVILYSAANVRGVFVCNREDFKTAVSALELAGVKPIIDKVFNFEDMKDAYRYMEEGRHIGKVCIEL</sequence>
<dbReference type="Gene3D" id="3.90.180.10">
    <property type="entry name" value="Medium-chain alcohol dehydrogenases, catalytic domain"/>
    <property type="match status" value="1"/>
</dbReference>
<dbReference type="GO" id="GO:0016491">
    <property type="term" value="F:oxidoreductase activity"/>
    <property type="evidence" value="ECO:0007669"/>
    <property type="project" value="InterPro"/>
</dbReference>
<dbReference type="PANTHER" id="PTHR45033">
    <property type="match status" value="1"/>
</dbReference>
<dbReference type="CDD" id="cd08276">
    <property type="entry name" value="MDR7"/>
    <property type="match status" value="1"/>
</dbReference>
<keyword evidence="3" id="KW-1185">Reference proteome</keyword>
<dbReference type="GeneID" id="30209868"/>
<protein>
    <recommendedName>
        <fullName evidence="1">Enoyl reductase (ER) domain-containing protein</fullName>
    </recommendedName>
</protein>
<dbReference type="SUPFAM" id="SSF51735">
    <property type="entry name" value="NAD(P)-binding Rossmann-fold domains"/>
    <property type="match status" value="1"/>
</dbReference>
<dbReference type="PANTHER" id="PTHR45033:SF2">
    <property type="entry name" value="ZINC-TYPE ALCOHOL DEHYDROGENASE-LIKE PROTEIN C1773.06C"/>
    <property type="match status" value="1"/>
</dbReference>
<dbReference type="SMART" id="SM00829">
    <property type="entry name" value="PKS_ER"/>
    <property type="match status" value="1"/>
</dbReference>
<evidence type="ECO:0000313" key="3">
    <source>
        <dbReference type="Proteomes" id="UP000092730"/>
    </source>
</evidence>
<dbReference type="InterPro" id="IPR052711">
    <property type="entry name" value="Zinc_ADH-like"/>
</dbReference>
<reference evidence="2" key="2">
    <citation type="submission" date="2024-02" db="EMBL/GenBank/DDBJ databases">
        <title>Comparative genomics of Cryptococcus and Kwoniella reveals pathogenesis evolution and contrasting modes of karyotype evolution via chromosome fusion or intercentromeric recombination.</title>
        <authorList>
            <person name="Coelho M.A."/>
            <person name="David-Palma M."/>
            <person name="Shea T."/>
            <person name="Bowers K."/>
            <person name="McGinley-Smith S."/>
            <person name="Mohammad A.W."/>
            <person name="Gnirke A."/>
            <person name="Yurkov A.M."/>
            <person name="Nowrousian M."/>
            <person name="Sun S."/>
            <person name="Cuomo C.A."/>
            <person name="Heitman J."/>
        </authorList>
    </citation>
    <scope>NUCLEOTIDE SEQUENCE</scope>
    <source>
        <strain evidence="2">CBS 10118</strain>
    </source>
</reference>
<evidence type="ECO:0000259" key="1">
    <source>
        <dbReference type="SMART" id="SM00829"/>
    </source>
</evidence>
<dbReference type="Gene3D" id="3.40.50.720">
    <property type="entry name" value="NAD(P)-binding Rossmann-like Domain"/>
    <property type="match status" value="1"/>
</dbReference>
<dbReference type="Pfam" id="PF08240">
    <property type="entry name" value="ADH_N"/>
    <property type="match status" value="1"/>
</dbReference>
<organism evidence="2 3">
    <name type="scientific">Kwoniella bestiolae CBS 10118</name>
    <dbReference type="NCBI Taxonomy" id="1296100"/>
    <lineage>
        <taxon>Eukaryota</taxon>
        <taxon>Fungi</taxon>
        <taxon>Dikarya</taxon>
        <taxon>Basidiomycota</taxon>
        <taxon>Agaricomycotina</taxon>
        <taxon>Tremellomycetes</taxon>
        <taxon>Tremellales</taxon>
        <taxon>Cryptococcaceae</taxon>
        <taxon>Kwoniella</taxon>
    </lineage>
</organism>
<dbReference type="RefSeq" id="XP_065726327.1">
    <property type="nucleotide sequence ID" value="XM_065870255.1"/>
</dbReference>
<dbReference type="SUPFAM" id="SSF50129">
    <property type="entry name" value="GroES-like"/>
    <property type="match status" value="1"/>
</dbReference>
<dbReference type="InterPro" id="IPR020843">
    <property type="entry name" value="ER"/>
</dbReference>
<feature type="domain" description="Enoyl reductase (ER)" evidence="1">
    <location>
        <begin position="16"/>
        <end position="363"/>
    </location>
</feature>
<proteinExistence type="predicted"/>
<name>A0AAJ8MAH3_9TREE</name>
<dbReference type="Proteomes" id="UP000092730">
    <property type="component" value="Chromosome 4"/>
</dbReference>
<dbReference type="KEGG" id="kbi:30209868"/>